<proteinExistence type="predicted"/>
<evidence type="ECO:0000313" key="2">
    <source>
        <dbReference type="Proteomes" id="UP000634522"/>
    </source>
</evidence>
<keyword evidence="2" id="KW-1185">Reference proteome</keyword>
<accession>A0ABX1NJ49</accession>
<dbReference type="Proteomes" id="UP000634522">
    <property type="component" value="Unassembled WGS sequence"/>
</dbReference>
<protein>
    <submittedName>
        <fullName evidence="1">Uncharacterized protein</fullName>
    </submittedName>
</protein>
<comment type="caution">
    <text evidence="1">The sequence shown here is derived from an EMBL/GenBank/DDBJ whole genome shotgun (WGS) entry which is preliminary data.</text>
</comment>
<name>A0ABX1NJ49_9RHOO</name>
<evidence type="ECO:0000313" key="1">
    <source>
        <dbReference type="EMBL" id="NMF99244.1"/>
    </source>
</evidence>
<organism evidence="1 2">
    <name type="scientific">Aromatoleum toluolicum</name>
    <dbReference type="NCBI Taxonomy" id="90060"/>
    <lineage>
        <taxon>Bacteria</taxon>
        <taxon>Pseudomonadati</taxon>
        <taxon>Pseudomonadota</taxon>
        <taxon>Betaproteobacteria</taxon>
        <taxon>Rhodocyclales</taxon>
        <taxon>Rhodocyclaceae</taxon>
        <taxon>Aromatoleum</taxon>
    </lineage>
</organism>
<dbReference type="Pfam" id="PF18143">
    <property type="entry name" value="HAD_SAK_2"/>
    <property type="match status" value="1"/>
</dbReference>
<gene>
    <name evidence="1" type="ORF">GPA27_17840</name>
</gene>
<dbReference type="EMBL" id="WTVS01000040">
    <property type="protein sequence ID" value="NMF99244.1"/>
    <property type="molecule type" value="Genomic_DNA"/>
</dbReference>
<sequence length="147" mass="16757">MILFLDFDGVLHPWPCQPDATFSATPRLLAVLKDFPGVDVVVSSSWRLLMHTTAWRQVPEALRARIIGHTPEIRRREHGMSVAKLPPLRHAEVLRYLAESGQPDRPWIALDDDARLFPTDCPNLILCRDGFGEKEAVRLRETLLSIR</sequence>
<dbReference type="RefSeq" id="WP_169141848.1">
    <property type="nucleotide sequence ID" value="NZ_WTVS01000040.1"/>
</dbReference>
<reference evidence="1 2" key="1">
    <citation type="submission" date="2019-12" db="EMBL/GenBank/DDBJ databases">
        <title>Comparative genomics gives insights into the taxonomy of the Azoarcus-Aromatoleum group and reveals separate origins of nif in the plant-associated Azoarcus and non-plant-associated Aromatoleum sub-groups.</title>
        <authorList>
            <person name="Lafos M."/>
            <person name="Maluk M."/>
            <person name="Batista M."/>
            <person name="Junghare M."/>
            <person name="Carmona M."/>
            <person name="Faoro H."/>
            <person name="Cruz L.M."/>
            <person name="Battistoni F."/>
            <person name="De Souza E."/>
            <person name="Pedrosa F."/>
            <person name="Chen W.-M."/>
            <person name="Poole P.S."/>
            <person name="Dixon R.A."/>
            <person name="James E.K."/>
        </authorList>
    </citation>
    <scope>NUCLEOTIDE SEQUENCE [LARGE SCALE GENOMIC DNA]</scope>
    <source>
        <strain evidence="1 2">T</strain>
    </source>
</reference>